<dbReference type="OrthoDB" id="2663086at2"/>
<feature type="transmembrane region" description="Helical" evidence="2">
    <location>
        <begin position="149"/>
        <end position="166"/>
    </location>
</feature>
<accession>A0A4P8XLA1</accession>
<evidence type="ECO:0000256" key="1">
    <source>
        <dbReference type="SAM" id="MobiDB-lite"/>
    </source>
</evidence>
<keyword evidence="5" id="KW-1185">Reference proteome</keyword>
<feature type="domain" description="Protein-glutamine gamma-glutamyltransferase-like C-terminal" evidence="3">
    <location>
        <begin position="364"/>
        <end position="432"/>
    </location>
</feature>
<feature type="transmembrane region" description="Helical" evidence="2">
    <location>
        <begin position="38"/>
        <end position="59"/>
    </location>
</feature>
<feature type="compositionally biased region" description="Pro residues" evidence="1">
    <location>
        <begin position="237"/>
        <end position="252"/>
    </location>
</feature>
<protein>
    <recommendedName>
        <fullName evidence="3">Protein-glutamine gamma-glutamyltransferase-like C-terminal domain-containing protein</fullName>
    </recommendedName>
</protein>
<gene>
    <name evidence="4" type="ORF">E6C60_2353</name>
</gene>
<feature type="transmembrane region" description="Helical" evidence="2">
    <location>
        <begin position="271"/>
        <end position="289"/>
    </location>
</feature>
<feature type="transmembrane region" description="Helical" evidence="2">
    <location>
        <begin position="12"/>
        <end position="32"/>
    </location>
</feature>
<feature type="transmembrane region" description="Helical" evidence="2">
    <location>
        <begin position="71"/>
        <end position="104"/>
    </location>
</feature>
<sequence>MRIRAGRALLRVLTQGAVECLLFFPLLCIPGMLGKQQISFTFLFALLLVIGYGAGWGIHQGIKQNHRWKRAAGALLWTLSVSSLTFGMTWVSMAAAPFICISFYRGGRMGSEKWSVMFPGSYFLSGLILYGLTSLWIQFSPPFQQYQALLTWMGAVALTITLLWSNRSYVEENTLSDQEQPVLEKKVLLHNQIWVWLLLVLIAAVVLLPQLRSLAEGAWHSLLSWLASWLKQPEQVPPAEPRPLPEGPPPMLPGEEEASQPPAWMRWAERFFMNAVLAIAGIGALYILYKLMRNMNGWLSRLSRWLQQLQQRSREHGLAEGYEDTVEVIKPERKVTRHRRRSRPERKKAAGAWAKDHRMAVRQLYQQLLLKSMSRGYRFKRYMTPRETLEDLRNFESAKVNAPEELTALYEKARYGNEPINQEHIQHLKQLLKKTKKQEKQE</sequence>
<evidence type="ECO:0000259" key="3">
    <source>
        <dbReference type="Pfam" id="PF13559"/>
    </source>
</evidence>
<evidence type="ECO:0000313" key="4">
    <source>
        <dbReference type="EMBL" id="QCT03065.1"/>
    </source>
</evidence>
<keyword evidence="2" id="KW-0812">Transmembrane</keyword>
<dbReference type="InterPro" id="IPR025403">
    <property type="entry name" value="TgpA-like_C"/>
</dbReference>
<dbReference type="RefSeq" id="WP_138225995.1">
    <property type="nucleotide sequence ID" value="NZ_CP040396.1"/>
</dbReference>
<dbReference type="EMBL" id="CP040396">
    <property type="protein sequence ID" value="QCT03065.1"/>
    <property type="molecule type" value="Genomic_DNA"/>
</dbReference>
<dbReference type="KEGG" id="palo:E6C60_2353"/>
<name>A0A4P8XLA1_9BACL</name>
<reference evidence="4 5" key="1">
    <citation type="submission" date="2019-05" db="EMBL/GenBank/DDBJ databases">
        <authorList>
            <person name="Chen C."/>
        </authorList>
    </citation>
    <scope>NUCLEOTIDE SEQUENCE [LARGE SCALE GENOMIC DNA]</scope>
    <source>
        <strain evidence="4 5">HB172198</strain>
    </source>
</reference>
<organism evidence="4 5">
    <name type="scientific">Paenibacillus algicola</name>
    <dbReference type="NCBI Taxonomy" id="2565926"/>
    <lineage>
        <taxon>Bacteria</taxon>
        <taxon>Bacillati</taxon>
        <taxon>Bacillota</taxon>
        <taxon>Bacilli</taxon>
        <taxon>Bacillales</taxon>
        <taxon>Paenibacillaceae</taxon>
        <taxon>Paenibacillus</taxon>
    </lineage>
</organism>
<keyword evidence="2" id="KW-0472">Membrane</keyword>
<evidence type="ECO:0000313" key="5">
    <source>
        <dbReference type="Proteomes" id="UP000300879"/>
    </source>
</evidence>
<evidence type="ECO:0000256" key="2">
    <source>
        <dbReference type="SAM" id="Phobius"/>
    </source>
</evidence>
<dbReference type="AlphaFoldDB" id="A0A4P8XLA1"/>
<feature type="transmembrane region" description="Helical" evidence="2">
    <location>
        <begin position="193"/>
        <end position="211"/>
    </location>
</feature>
<feature type="transmembrane region" description="Helical" evidence="2">
    <location>
        <begin position="116"/>
        <end position="137"/>
    </location>
</feature>
<proteinExistence type="predicted"/>
<feature type="region of interest" description="Disordered" evidence="1">
    <location>
        <begin position="237"/>
        <end position="258"/>
    </location>
</feature>
<dbReference type="Pfam" id="PF13559">
    <property type="entry name" value="DUF4129"/>
    <property type="match status" value="1"/>
</dbReference>
<dbReference type="Proteomes" id="UP000300879">
    <property type="component" value="Chromosome"/>
</dbReference>
<keyword evidence="2" id="KW-1133">Transmembrane helix</keyword>